<keyword evidence="1" id="KW-0812">Transmembrane</keyword>
<keyword evidence="1" id="KW-0472">Membrane</keyword>
<organism evidence="3 4">
    <name type="scientific">Candidatus Giovannonibacteria bacterium RIFCSPLOWO2_01_FULL_45_34</name>
    <dbReference type="NCBI Taxonomy" id="1798351"/>
    <lineage>
        <taxon>Bacteria</taxon>
        <taxon>Candidatus Giovannoniibacteriota</taxon>
    </lineage>
</organism>
<evidence type="ECO:0000256" key="1">
    <source>
        <dbReference type="SAM" id="Phobius"/>
    </source>
</evidence>
<sequence>MPVIGLFVLALIVWTIYWKGRALWHAARKGDLYWFIALLLINTAGILEILYIFRFSKKSLPKAEPVETKQN</sequence>
<name>A0A1F5X1N6_9BACT</name>
<evidence type="ECO:0000259" key="2">
    <source>
        <dbReference type="Pfam" id="PF18893"/>
    </source>
</evidence>
<dbReference type="InterPro" id="IPR043712">
    <property type="entry name" value="DUF5652"/>
</dbReference>
<dbReference type="EMBL" id="MFID01000006">
    <property type="protein sequence ID" value="OGF81743.1"/>
    <property type="molecule type" value="Genomic_DNA"/>
</dbReference>
<dbReference type="Pfam" id="PF18893">
    <property type="entry name" value="DUF5652"/>
    <property type="match status" value="1"/>
</dbReference>
<comment type="caution">
    <text evidence="3">The sequence shown here is derived from an EMBL/GenBank/DDBJ whole genome shotgun (WGS) entry which is preliminary data.</text>
</comment>
<dbReference type="Proteomes" id="UP000178114">
    <property type="component" value="Unassembled WGS sequence"/>
</dbReference>
<feature type="transmembrane region" description="Helical" evidence="1">
    <location>
        <begin position="32"/>
        <end position="53"/>
    </location>
</feature>
<feature type="domain" description="DUF5652" evidence="2">
    <location>
        <begin position="6"/>
        <end position="59"/>
    </location>
</feature>
<protein>
    <recommendedName>
        <fullName evidence="2">DUF5652 domain-containing protein</fullName>
    </recommendedName>
</protein>
<accession>A0A1F5X1N6</accession>
<reference evidence="3 4" key="1">
    <citation type="journal article" date="2016" name="Nat. Commun.">
        <title>Thousands of microbial genomes shed light on interconnected biogeochemical processes in an aquifer system.</title>
        <authorList>
            <person name="Anantharaman K."/>
            <person name="Brown C.T."/>
            <person name="Hug L.A."/>
            <person name="Sharon I."/>
            <person name="Castelle C.J."/>
            <person name="Probst A.J."/>
            <person name="Thomas B.C."/>
            <person name="Singh A."/>
            <person name="Wilkins M.J."/>
            <person name="Karaoz U."/>
            <person name="Brodie E.L."/>
            <person name="Williams K.H."/>
            <person name="Hubbard S.S."/>
            <person name="Banfield J.F."/>
        </authorList>
    </citation>
    <scope>NUCLEOTIDE SEQUENCE [LARGE SCALE GENOMIC DNA]</scope>
</reference>
<dbReference type="AlphaFoldDB" id="A0A1F5X1N6"/>
<evidence type="ECO:0000313" key="3">
    <source>
        <dbReference type="EMBL" id="OGF81743.1"/>
    </source>
</evidence>
<evidence type="ECO:0000313" key="4">
    <source>
        <dbReference type="Proteomes" id="UP000178114"/>
    </source>
</evidence>
<dbReference type="STRING" id="1798351.A2930_03940"/>
<gene>
    <name evidence="3" type="ORF">A2930_03940</name>
</gene>
<keyword evidence="1" id="KW-1133">Transmembrane helix</keyword>
<proteinExistence type="predicted"/>